<name>A0A0W8G7P3_9ZZZZ</name>
<gene>
    <name evidence="2" type="ORF">ASZ90_001110</name>
</gene>
<dbReference type="Pfam" id="PF18588">
    <property type="entry name" value="WcbI"/>
    <property type="match status" value="1"/>
</dbReference>
<reference evidence="2" key="1">
    <citation type="journal article" date="2015" name="Proc. Natl. Acad. Sci. U.S.A.">
        <title>Networks of energetic and metabolic interactions define dynamics in microbial communities.</title>
        <authorList>
            <person name="Embree M."/>
            <person name="Liu J.K."/>
            <person name="Al-Bassam M.M."/>
            <person name="Zengler K."/>
        </authorList>
    </citation>
    <scope>NUCLEOTIDE SEQUENCE</scope>
</reference>
<dbReference type="InterPro" id="IPR041307">
    <property type="entry name" value="WcbI"/>
</dbReference>
<comment type="caution">
    <text evidence="2">The sequence shown here is derived from an EMBL/GenBank/DDBJ whole genome shotgun (WGS) entry which is preliminary data.</text>
</comment>
<proteinExistence type="predicted"/>
<dbReference type="EMBL" id="LNQE01000145">
    <property type="protein sequence ID" value="KUG29010.1"/>
    <property type="molecule type" value="Genomic_DNA"/>
</dbReference>
<evidence type="ECO:0000259" key="1">
    <source>
        <dbReference type="Pfam" id="PF18588"/>
    </source>
</evidence>
<protein>
    <recommendedName>
        <fullName evidence="1">Polysaccharide biosynthesis enzyme WcbI domain-containing protein</fullName>
    </recommendedName>
</protein>
<feature type="domain" description="Polysaccharide biosynthesis enzyme WcbI" evidence="1">
    <location>
        <begin position="39"/>
        <end position="201"/>
    </location>
</feature>
<organism evidence="2">
    <name type="scientific">hydrocarbon metagenome</name>
    <dbReference type="NCBI Taxonomy" id="938273"/>
    <lineage>
        <taxon>unclassified sequences</taxon>
        <taxon>metagenomes</taxon>
        <taxon>ecological metagenomes</taxon>
    </lineage>
</organism>
<dbReference type="AlphaFoldDB" id="A0A0W8G7P3"/>
<dbReference type="Gene3D" id="3.40.50.12080">
    <property type="match status" value="2"/>
</dbReference>
<evidence type="ECO:0000313" key="2">
    <source>
        <dbReference type="EMBL" id="KUG29010.1"/>
    </source>
</evidence>
<sequence>MVLKQLLMSSVALKKNFQCIFIPNYEVQDGKPGIAPPTALENALEDCDVLIYHDIAPYNFPSLLRRLPADALTIKIPYITSTIYWPTYSYQTPFGLCPRGTTSLIPWPCTLLNELIVTLRDKKKILDAYLETDIPSRLDMRKAYDAQITYLKAAESGSIFHMAEFVAHNFRDTQLFHLINHPSLPVFLEVTNTILAHLDLPLVENFRIDPFATHQIPIHPSIINSYKLSWCDEKTRFQILDKSFTFEEYVDFYIDSYIEKYQYTMFPPLNIGKKIRSGALKRLTAFFSPRGKKNV</sequence>
<accession>A0A0W8G7P3</accession>